<dbReference type="InterPro" id="IPR007712">
    <property type="entry name" value="RelE/ParE_toxin"/>
</dbReference>
<organism evidence="2 3">
    <name type="scientific">Flavobacterium ponti</name>
    <dbReference type="NCBI Taxonomy" id="665133"/>
    <lineage>
        <taxon>Bacteria</taxon>
        <taxon>Pseudomonadati</taxon>
        <taxon>Bacteroidota</taxon>
        <taxon>Flavobacteriia</taxon>
        <taxon>Flavobacteriales</taxon>
        <taxon>Flavobacteriaceae</taxon>
        <taxon>Flavobacterium</taxon>
    </lineage>
</organism>
<dbReference type="Proteomes" id="UP001595885">
    <property type="component" value="Unassembled WGS sequence"/>
</dbReference>
<dbReference type="InterPro" id="IPR035093">
    <property type="entry name" value="RelE/ParE_toxin_dom_sf"/>
</dbReference>
<dbReference type="EMBL" id="JBHSGW010000004">
    <property type="protein sequence ID" value="MFC4739653.1"/>
    <property type="molecule type" value="Genomic_DNA"/>
</dbReference>
<dbReference type="RefSeq" id="WP_379739496.1">
    <property type="nucleotide sequence ID" value="NZ_JBHSGW010000004.1"/>
</dbReference>
<gene>
    <name evidence="2" type="ORF">ACFO3U_06560</name>
</gene>
<name>A0ABV9P227_9FLAO</name>
<proteinExistence type="predicted"/>
<sequence length="96" mass="11593">MNYKIVIIDEAKLDYKEALNYYKDINPKLGKRFNQSFKDSLDLIKKKPELFQNRFENVRIKMLKTFPYLIHFAIYDNLIVIKAIYHSSRNSKLNLF</sequence>
<dbReference type="Gene3D" id="3.30.2310.20">
    <property type="entry name" value="RelE-like"/>
    <property type="match status" value="1"/>
</dbReference>
<dbReference type="Pfam" id="PF05016">
    <property type="entry name" value="ParE_toxin"/>
    <property type="match status" value="1"/>
</dbReference>
<evidence type="ECO:0000256" key="1">
    <source>
        <dbReference type="ARBA" id="ARBA00022649"/>
    </source>
</evidence>
<protein>
    <submittedName>
        <fullName evidence="2">Type II toxin-antitoxin system RelE/ParE family toxin</fullName>
    </submittedName>
</protein>
<reference evidence="3" key="1">
    <citation type="journal article" date="2019" name="Int. J. Syst. Evol. Microbiol.">
        <title>The Global Catalogue of Microorganisms (GCM) 10K type strain sequencing project: providing services to taxonomists for standard genome sequencing and annotation.</title>
        <authorList>
            <consortium name="The Broad Institute Genomics Platform"/>
            <consortium name="The Broad Institute Genome Sequencing Center for Infectious Disease"/>
            <person name="Wu L."/>
            <person name="Ma J."/>
        </authorList>
    </citation>
    <scope>NUCLEOTIDE SEQUENCE [LARGE SCALE GENOMIC DNA]</scope>
    <source>
        <strain evidence="3">CCUG 50349</strain>
    </source>
</reference>
<keyword evidence="3" id="KW-1185">Reference proteome</keyword>
<accession>A0ABV9P227</accession>
<evidence type="ECO:0000313" key="2">
    <source>
        <dbReference type="EMBL" id="MFC4739653.1"/>
    </source>
</evidence>
<evidence type="ECO:0000313" key="3">
    <source>
        <dbReference type="Proteomes" id="UP001595885"/>
    </source>
</evidence>
<comment type="caution">
    <text evidence="2">The sequence shown here is derived from an EMBL/GenBank/DDBJ whole genome shotgun (WGS) entry which is preliminary data.</text>
</comment>
<keyword evidence="1" id="KW-1277">Toxin-antitoxin system</keyword>